<keyword evidence="17" id="KW-0694">RNA-binding</keyword>
<proteinExistence type="inferred from homology"/>
<evidence type="ECO:0000256" key="20">
    <source>
        <dbReference type="ARBA" id="ARBA00023010"/>
    </source>
</evidence>
<evidence type="ECO:0000256" key="4">
    <source>
        <dbReference type="ARBA" id="ARBA00022448"/>
    </source>
</evidence>
<dbReference type="SUPFAM" id="SSF50729">
    <property type="entry name" value="PH domain-like"/>
    <property type="match status" value="4"/>
</dbReference>
<dbReference type="GO" id="GO:0005096">
    <property type="term" value="F:GTPase activator activity"/>
    <property type="evidence" value="ECO:0007669"/>
    <property type="project" value="TreeGrafter"/>
</dbReference>
<keyword evidence="38" id="KW-0436">Ligase</keyword>
<keyword evidence="24" id="KW-0539">Nucleus</keyword>
<evidence type="ECO:0000256" key="1">
    <source>
        <dbReference type="ARBA" id="ARBA00004126"/>
    </source>
</evidence>
<evidence type="ECO:0000256" key="33">
    <source>
        <dbReference type="PROSITE-ProRule" id="PRU00339"/>
    </source>
</evidence>
<dbReference type="CDD" id="cd13178">
    <property type="entry name" value="RanBD4_RanBP2-like"/>
    <property type="match status" value="1"/>
</dbReference>
<feature type="domain" description="RanBD1" evidence="36">
    <location>
        <begin position="2162"/>
        <end position="2298"/>
    </location>
</feature>
<dbReference type="SUPFAM" id="SSF50891">
    <property type="entry name" value="Cyclophilin-like"/>
    <property type="match status" value="1"/>
</dbReference>
<feature type="compositionally biased region" description="Low complexity" evidence="34">
    <location>
        <begin position="2406"/>
        <end position="2421"/>
    </location>
</feature>
<evidence type="ECO:0000256" key="9">
    <source>
        <dbReference type="ARBA" id="ARBA00022723"/>
    </source>
</evidence>
<feature type="domain" description="RanBD1" evidence="36">
    <location>
        <begin position="2756"/>
        <end position="2891"/>
    </location>
</feature>
<feature type="domain" description="RanBP2-type" evidence="37">
    <location>
        <begin position="1513"/>
        <end position="1542"/>
    </location>
</feature>
<feature type="domain" description="RanBP2-type" evidence="37">
    <location>
        <begin position="1449"/>
        <end position="1478"/>
    </location>
</feature>
<evidence type="ECO:0000259" key="36">
    <source>
        <dbReference type="PROSITE" id="PS50196"/>
    </source>
</evidence>
<feature type="compositionally biased region" description="Polar residues" evidence="34">
    <location>
        <begin position="2605"/>
        <end position="2616"/>
    </location>
</feature>
<dbReference type="Gene3D" id="2.30.29.30">
    <property type="entry name" value="Pleckstrin-homology domain (PH domain)/Phosphotyrosine-binding domain (PTB)"/>
    <property type="match status" value="4"/>
</dbReference>
<feature type="compositionally biased region" description="Basic and acidic residues" evidence="34">
    <location>
        <begin position="1766"/>
        <end position="1778"/>
    </location>
</feature>
<evidence type="ECO:0000256" key="25">
    <source>
        <dbReference type="ARBA" id="ARBA00061164"/>
    </source>
</evidence>
<comment type="similarity">
    <text evidence="25">Belongs to the RanBP2 E3 ligase family.</text>
</comment>
<feature type="compositionally biased region" description="Low complexity" evidence="34">
    <location>
        <begin position="752"/>
        <end position="771"/>
    </location>
</feature>
<evidence type="ECO:0000256" key="26">
    <source>
        <dbReference type="ARBA" id="ARBA00062762"/>
    </source>
</evidence>
<feature type="domain" description="RanBD1" evidence="36">
    <location>
        <begin position="1868"/>
        <end position="2004"/>
    </location>
</feature>
<dbReference type="InterPro" id="IPR045255">
    <property type="entry name" value="RanBP1-like"/>
</dbReference>
<feature type="compositionally biased region" description="Polar residues" evidence="34">
    <location>
        <begin position="2646"/>
        <end position="2662"/>
    </location>
</feature>
<feature type="compositionally biased region" description="Low complexity" evidence="34">
    <location>
        <begin position="2127"/>
        <end position="2137"/>
    </location>
</feature>
<dbReference type="GO" id="GO:0003723">
    <property type="term" value="F:RNA binding"/>
    <property type="evidence" value="ECO:0007669"/>
    <property type="project" value="UniProtKB-KW"/>
</dbReference>
<dbReference type="InterPro" id="IPR000156">
    <property type="entry name" value="Ran_bind_dom"/>
</dbReference>
<feature type="domain" description="PPIase cyclophilin-type" evidence="35">
    <location>
        <begin position="2912"/>
        <end position="3068"/>
    </location>
</feature>
<dbReference type="CDD" id="cd14685">
    <property type="entry name" value="RanBD3_RanBP2-like"/>
    <property type="match status" value="1"/>
</dbReference>
<feature type="compositionally biased region" description="Pro residues" evidence="34">
    <location>
        <begin position="1542"/>
        <end position="1553"/>
    </location>
</feature>
<dbReference type="CDD" id="cd01926">
    <property type="entry name" value="cyclophilin_ABH_like"/>
    <property type="match status" value="1"/>
</dbReference>
<dbReference type="SUPFAM" id="SSF90209">
    <property type="entry name" value="Ran binding protein zinc finger-like"/>
    <property type="match status" value="5"/>
</dbReference>
<dbReference type="Pfam" id="PF00160">
    <property type="entry name" value="Pro_isomerase"/>
    <property type="match status" value="1"/>
</dbReference>
<dbReference type="SMART" id="SM00028">
    <property type="entry name" value="TPR"/>
    <property type="match status" value="1"/>
</dbReference>
<dbReference type="PROSITE" id="PS50196">
    <property type="entry name" value="RANBD1"/>
    <property type="match status" value="4"/>
</dbReference>
<keyword evidence="5" id="KW-0488">Methylation</keyword>
<protein>
    <recommendedName>
        <fullName evidence="27">E3 SUMO-protein ligase RanBP2</fullName>
    </recommendedName>
    <alternativeName>
        <fullName evidence="29">358 kDa nucleoporin</fullName>
    </alternativeName>
    <alternativeName>
        <fullName evidence="31">Nuclear pore complex protein Nup358</fullName>
    </alternativeName>
    <alternativeName>
        <fullName evidence="28">Nucleoporin Nup358</fullName>
    </alternativeName>
    <alternativeName>
        <fullName evidence="30">Ran-binding protein 2</fullName>
    </alternativeName>
</protein>
<evidence type="ECO:0000256" key="5">
    <source>
        <dbReference type="ARBA" id="ARBA00022481"/>
    </source>
</evidence>
<dbReference type="GO" id="GO:0005643">
    <property type="term" value="C:nuclear pore"/>
    <property type="evidence" value="ECO:0007669"/>
    <property type="project" value="UniProtKB-SubCell"/>
</dbReference>
<keyword evidence="21" id="KW-0906">Nuclear pore complex</keyword>
<feature type="region of interest" description="Disordered" evidence="34">
    <location>
        <begin position="2592"/>
        <end position="2630"/>
    </location>
</feature>
<dbReference type="PRINTS" id="PR00153">
    <property type="entry name" value="CSAPPISMRASE"/>
</dbReference>
<dbReference type="GO" id="GO:0031965">
    <property type="term" value="C:nuclear membrane"/>
    <property type="evidence" value="ECO:0007669"/>
    <property type="project" value="UniProtKB-SubCell"/>
</dbReference>
<dbReference type="GO" id="GO:0051168">
    <property type="term" value="P:nuclear export"/>
    <property type="evidence" value="ECO:0007669"/>
    <property type="project" value="UniProtKB-ARBA"/>
</dbReference>
<dbReference type="GO" id="GO:0019789">
    <property type="term" value="F:SUMO transferase activity"/>
    <property type="evidence" value="ECO:0007669"/>
    <property type="project" value="UniProtKB-ARBA"/>
</dbReference>
<feature type="region of interest" description="Disordered" evidence="34">
    <location>
        <begin position="2044"/>
        <end position="2078"/>
    </location>
</feature>
<dbReference type="PROSITE" id="PS50005">
    <property type="entry name" value="TPR"/>
    <property type="match status" value="1"/>
</dbReference>
<feature type="compositionally biased region" description="Low complexity" evidence="34">
    <location>
        <begin position="2054"/>
        <end position="2067"/>
    </location>
</feature>
<evidence type="ECO:0000256" key="10">
    <source>
        <dbReference type="ARBA" id="ARBA00022737"/>
    </source>
</evidence>
<evidence type="ECO:0000259" key="37">
    <source>
        <dbReference type="PROSITE" id="PS50199"/>
    </source>
</evidence>
<dbReference type="SUPFAM" id="SSF48452">
    <property type="entry name" value="TPR-like"/>
    <property type="match status" value="1"/>
</dbReference>
<evidence type="ECO:0000256" key="19">
    <source>
        <dbReference type="ARBA" id="ARBA00022990"/>
    </source>
</evidence>
<dbReference type="InterPro" id="IPR019734">
    <property type="entry name" value="TPR_rpt"/>
</dbReference>
<evidence type="ECO:0000256" key="28">
    <source>
        <dbReference type="ARBA" id="ARBA00077668"/>
    </source>
</evidence>
<evidence type="ECO:0000256" key="7">
    <source>
        <dbReference type="ARBA" id="ARBA00022553"/>
    </source>
</evidence>
<keyword evidence="16" id="KW-0832">Ubl conjugation</keyword>
<feature type="region of interest" description="Disordered" evidence="34">
    <location>
        <begin position="1539"/>
        <end position="1566"/>
    </location>
</feature>
<dbReference type="Gene3D" id="4.10.1060.10">
    <property type="entry name" value="Zinc finger, RanBP2-type"/>
    <property type="match status" value="6"/>
</dbReference>
<feature type="region of interest" description="Disordered" evidence="34">
    <location>
        <begin position="738"/>
        <end position="776"/>
    </location>
</feature>
<sequence length="3069" mass="339058">MKGFYFAKLYYEAKEYDLAKKYISTYINVQERDPKAHRFLGLLYEVEENIDKAVECYKRSVELNPTQKDLVLKIAELLCKNDVSDGRAKYWVERAAKLFPGSPAIYKLKEQLLDCKGEDGWNKLFDLIQSELHARPDDIHMNIRLVELYRSNGRLRDAVTHCRQVERSAALRSSLEWNACAVQTLKEYLESSQCLESDKSNWRSTSKDLLLAYANLMLLTLSARDVQESRELLESFDSALQSVKSCVGANDELSATFVEVRGHLYMHAGSLLLKMGQHSTVQWRALAELAALCYLVAFQVPRPKIKLIKGDAGQNLLEMMAYDRLSQSGHMLLNLSRDKQDFLKEVVESFANESGQSALYDALFSSLSPKDRSFLGSDVIGNLDVQAPEPEDLARCDVGAVRAHGGSLQHLTWLGLQWNSLPSLPVIRKWLKQLFHHLPQETSRLETNAPESICTLDLEVFLIGVIYTSHLQLKEKCNSHYSFYQPLCLPLPVCKQLCTERQKAWWDAVCNLIHRKAIPGTSAKLRLLVQHDINTLRGQEKHGLQPALLVHWAQCLQKTGSGLNSFYDQREYIGRSVHYWKKVLPLLKIIKKKSSIPEPTDPLFKHFHSADIQASEIGEYEEEAHITFAILDAVNGNIEDAMTAFESINNVVSYWNLALIFHRKAEDIENDVLSPEEQEECKNYLRKARDYLIKILDDSDSSLSVVQKLPVPLESVKEMLNSVMQELDDYSEGGPFYKNGSLRNADSEMKHSTPSPTKYSLSPSKSYKYSPRTPPRWAEDQNSLLKMICQQVEAIKKEMQELRLNSSNSGSPHRWPAENYGPDSVPDGHQGPQNFHGAPLTVATTGPSVYYSQSPAYNSQYLLRPAANVTPTKGPVYGMNRLPPQQHIYTYAQQMHTPPVQSSSACMFSQDMYGPPLRFESPATGILSPRSDDYFNYNVQQTSTNPPLPEPGYFTKPPVAAHASRSAESKVIEFGKPNFVQPVPGEGIRPSLAAPAHPAQPTSFKFNSNFKSNDGDFTFSSPQVVAQPPSTTYNNSESLLGLLTSDKPLQGDSYSGPKAAQTIGPRNTFNFGSKNVPEISFTENMGPNQQKNSGFRRSEETFTFHSPGKSVFGAPAAEPANRSPEADGGSAHGEDDEDGPHFEPVVPLPDKIEVKTGEEDEEEYFCNRAKLFRFDGGSREWKERGVGNVKILRHKTSGKIRLLMRREQVLKICANHYISPDTALAPMAGSDRSFVWCALDYADESPKPEQLAIRFKTPEEAALFKCKFEEAQSLLKASGANIATTTSQAARTVKEPTSHDSTDICKPDAGNMNFEFQVAKKEGSWWHCNSCSLRNAATAKKCVSCQNLNPSSKDLLGPPLVETVSTPKTSSESAPERFALMAPKKEGHWDCSVCLVRDEPTVSRCIACRNTKSASKSGSPFVQQPSFKFGQGDLPKSASSDFRSVFSIKEGQWDCSVCLVRNEGSSARCVACQNPRKQSVPASAVPAPASFKFGSSETNKAPESGFEGVFAKKEGQWGCSLCLVQNEAGVAQCVACQNPRRQNPPTPAAPAPAPAEVSKAPKSGLEGLFPKKEGQWDCSVCLVPNEGSSARCVACQNPRKKSGPASAAPAPASFKFGSSETSKAPESGLEEEAFPKKEGQWDCGVCSVLNESSSLKCLACDASKPAHKPVAEEPSAFSLGSTAKVNDSSGSQVGTGFKNNFSEKAFKYGNSEQGFKFGHVDQENVPSFKFQGSSSTESRSTKEGFSFSVPMPADGFKFGIQETGNQEEKSEKPLESDSGRQAQEAGGQKDGAAVGFGQAGSTFTFADLAKSTSGEGFQFGKKDPDFKGFSGAGEKLFSSQSGKMADQADTCADLEKDDDKTEDSDDIHFEPVVQMPEKVELVTGEEDEKVLYSQRVKLFRFDAEISQWKERGLGNLKILKNEVNGKLRMLMRREQVLKVCANHWITTTMHLKPLSGSDRAWMWLASDFSDGNAKLEQLAAKFKTPELAEEFKQKFEECQRLLLDIPLQTPHKLVDTGRAAKLIQRAEEMKSGLKDFKTFLTSDQMKVTDQESKSPGAGAASAEDASSLPNPEHSGPALEWDSYDLREDALDGGGSVHTSPLASSPVRKNLFRFGESTTGFNFSFKSALSPSKSPAKLNQSGASVGTDEDSDITQEEERDGQHFEPVVPLPDLVEVSSGEENEQVVFSHRAKLYRYDRDAGQWKERGIGDIKILQNYDSRQGRVVMRRDQVLKLCANHRITPDMTLQSMKGTERVWVWTACDFADGERKVEHLAVRFKLQDVADSFKKIFDEAKIAQEKDLLITPHVSRSATPRESPCGKIAVAVLEETTRERTDLVQGDVADTTSEVGVSSTSETTKAVVSPPKFVFGSESVKSIFSSEKSKPFAFGNSSATGSLFGFSFNAPLKSSSSETSSAQSGSERSMGPGGDELSQSSDPGPAPDGSARNLTPVLPKEESTSGHTFKTPERAEEKKKPEDPPLDDDVLVVYELTPTPEQRALASKLQLPPTFFCYKNRPDYVSEEEEDDEDFDTAVKKLNGKLYLDDSEKCRPLEENLPGNEKECVIVWEKKPTVEEKAKADTLKLPPTFFCGACSDTDEDNGNGEDFQSELQKVQEAQKSQSEEATSRAESVCAGGSEVTVPHVCESQEPDFTTRSASSPPISSGTVDKPVDLSTRKEDDAESAGQVESKTLSFGFGSSTGLSFADLASSNSGDFAFGSKDKNFQWANTGAAVFGAQAASKAGEDEDGSDEEVVPNEDVHFEPIVSLPEVEVKSGEEDEEILFKERAKLYRWDREVSQWKERGVGDIKILWHTMKNYYRVLMRRDQVFKVCANHVITKTMELKPLNVSNNALVWTASDYADGEAKVEQLAVRFKTKEMADCFKKKFEECQQNLLKLQKGQVSLAAELSKETNPVVFFDVCAEDEPLGRITIELFSNIVPQTAENFRALCTGEKGFGFKNSIFHRVIPGFICQGGDITKHDGTGGRSIYGDKFEDENFKVKHTGPGLLSMANRGRDTNNSQFFITLKKAENLDFKHVVFGFVKDGMDTVKKIESFGSPKGSVSQRIIITECGQI</sequence>
<keyword evidence="19" id="KW-0007">Acetylation</keyword>
<dbReference type="GO" id="GO:0003755">
    <property type="term" value="F:peptidyl-prolyl cis-trans isomerase activity"/>
    <property type="evidence" value="ECO:0007669"/>
    <property type="project" value="InterPro"/>
</dbReference>
<dbReference type="InterPro" id="IPR036443">
    <property type="entry name" value="Znf_RanBP2_sf"/>
</dbReference>
<keyword evidence="20" id="KW-0811">Translocation</keyword>
<gene>
    <name evidence="38" type="primary">LOC105072245</name>
</gene>
<evidence type="ECO:0000256" key="34">
    <source>
        <dbReference type="SAM" id="MobiDB-lite"/>
    </source>
</evidence>
<evidence type="ECO:0000256" key="24">
    <source>
        <dbReference type="ARBA" id="ARBA00023242"/>
    </source>
</evidence>
<dbReference type="PROSITE" id="PS00170">
    <property type="entry name" value="CSA_PPIASE_1"/>
    <property type="match status" value="1"/>
</dbReference>
<evidence type="ECO:0000256" key="17">
    <source>
        <dbReference type="ARBA" id="ARBA00022884"/>
    </source>
</evidence>
<evidence type="ECO:0000256" key="11">
    <source>
        <dbReference type="ARBA" id="ARBA00022771"/>
    </source>
</evidence>
<keyword evidence="13 33" id="KW-0802">TPR repeat</keyword>
<comment type="subcellular location">
    <subcellularLocation>
        <location evidence="1">Nucleus membrane</location>
    </subcellularLocation>
    <subcellularLocation>
        <location evidence="2">Nucleus</location>
        <location evidence="2">Nuclear pore complex</location>
    </subcellularLocation>
</comment>
<dbReference type="Pfam" id="PF12185">
    <property type="entry name" value="IR1-M"/>
    <property type="match status" value="2"/>
</dbReference>
<keyword evidence="8" id="KW-0808">Transferase</keyword>
<dbReference type="FunFam" id="4.10.1060.10:FF:000018">
    <property type="entry name" value="E3 SUMO-protein ligase RanBP2"/>
    <property type="match status" value="1"/>
</dbReference>
<dbReference type="KEGG" id="cbai:105072245"/>
<feature type="region of interest" description="Disordered" evidence="34">
    <location>
        <begin position="2127"/>
        <end position="2165"/>
    </location>
</feature>
<keyword evidence="10" id="KW-0677">Repeat</keyword>
<reference evidence="38" key="1">
    <citation type="submission" date="2025-08" db="UniProtKB">
        <authorList>
            <consortium name="RefSeq"/>
        </authorList>
    </citation>
    <scope>IDENTIFICATION</scope>
    <source>
        <tissue evidence="38">Blood</tissue>
    </source>
</reference>
<evidence type="ECO:0000256" key="29">
    <source>
        <dbReference type="ARBA" id="ARBA00080051"/>
    </source>
</evidence>
<dbReference type="Pfam" id="PF00641">
    <property type="entry name" value="Zn_ribbon_RanBP"/>
    <property type="match status" value="6"/>
</dbReference>
<feature type="region of interest" description="Disordered" evidence="34">
    <location>
        <begin position="1600"/>
        <end position="1633"/>
    </location>
</feature>
<dbReference type="GO" id="GO:0006457">
    <property type="term" value="P:protein folding"/>
    <property type="evidence" value="ECO:0007669"/>
    <property type="project" value="InterPro"/>
</dbReference>
<evidence type="ECO:0000313" key="38">
    <source>
        <dbReference type="RefSeq" id="XP_010957419.1"/>
    </source>
</evidence>
<dbReference type="Pfam" id="PF00638">
    <property type="entry name" value="Ran_BP1"/>
    <property type="match status" value="4"/>
</dbReference>
<evidence type="ECO:0000256" key="3">
    <source>
        <dbReference type="ARBA" id="ARBA00004718"/>
    </source>
</evidence>
<feature type="region of interest" description="Disordered" evidence="34">
    <location>
        <begin position="2406"/>
        <end position="2481"/>
    </location>
</feature>
<comment type="subunit">
    <text evidence="26">Part of the nuclear pore complex. Forms a complex with NXT1, NXF1 and RANGAP1. Forms a tight complex with RANBP1 and UBE2I. Interacts with SUMO1 but not SUMO2. Interacts with PRKN. Interacts with sumoylated RANGAP1. Interacts with CDCA8. Interacts with PML (isoform PML-4). Interacts with BICD2. Interacts with MCM3AP isoform GANP. Interacts with COX11. Interacts with synaptic plasticity regulator PANTS.</text>
</comment>
<dbReference type="CDD" id="cd13177">
    <property type="entry name" value="RanBD2_RanBP2-like"/>
    <property type="match status" value="1"/>
</dbReference>
<feature type="domain" description="RanBP2-type" evidence="37">
    <location>
        <begin position="1385"/>
        <end position="1414"/>
    </location>
</feature>
<dbReference type="InterPro" id="IPR029000">
    <property type="entry name" value="Cyclophilin-like_dom_sf"/>
</dbReference>
<feature type="compositionally biased region" description="Polar residues" evidence="34">
    <location>
        <begin position="1064"/>
        <end position="1073"/>
    </location>
</feature>
<dbReference type="Gene3D" id="1.25.40.10">
    <property type="entry name" value="Tetratricopeptide repeat domain"/>
    <property type="match status" value="1"/>
</dbReference>
<keyword evidence="22" id="KW-0472">Membrane</keyword>
<dbReference type="GO" id="GO:0008270">
    <property type="term" value="F:zinc ion binding"/>
    <property type="evidence" value="ECO:0007669"/>
    <property type="project" value="UniProtKB-KW"/>
</dbReference>
<dbReference type="RefSeq" id="XP_010957419.1">
    <property type="nucleotide sequence ID" value="XM_010959117.2"/>
</dbReference>
<feature type="domain" description="RanBD1" evidence="36">
    <location>
        <begin position="1141"/>
        <end position="1277"/>
    </location>
</feature>
<dbReference type="PROSITE" id="PS01358">
    <property type="entry name" value="ZF_RANBP2_1"/>
    <property type="match status" value="5"/>
</dbReference>
<feature type="compositionally biased region" description="Basic and acidic residues" evidence="34">
    <location>
        <begin position="2665"/>
        <end position="2675"/>
    </location>
</feature>
<dbReference type="GO" id="GO:0006607">
    <property type="term" value="P:NLS-bearing protein import into nucleus"/>
    <property type="evidence" value="ECO:0007669"/>
    <property type="project" value="TreeGrafter"/>
</dbReference>
<dbReference type="FunFam" id="2.40.100.10:FF:000020">
    <property type="entry name" value="E3 SUMO-protein ligase RanBP2"/>
    <property type="match status" value="1"/>
</dbReference>
<evidence type="ECO:0000256" key="27">
    <source>
        <dbReference type="ARBA" id="ARBA00070141"/>
    </source>
</evidence>
<evidence type="ECO:0000256" key="23">
    <source>
        <dbReference type="ARBA" id="ARBA00023157"/>
    </source>
</evidence>
<evidence type="ECO:0000256" key="30">
    <source>
        <dbReference type="ARBA" id="ARBA00081161"/>
    </source>
</evidence>
<accession>A0A9W3EVB0</accession>
<comment type="pathway">
    <text evidence="3">Protein modification; protein sumoylation.</text>
</comment>
<evidence type="ECO:0000256" key="8">
    <source>
        <dbReference type="ARBA" id="ARBA00022679"/>
    </source>
</evidence>
<evidence type="ECO:0000256" key="13">
    <source>
        <dbReference type="ARBA" id="ARBA00022803"/>
    </source>
</evidence>
<keyword evidence="18" id="KW-0653">Protein transport</keyword>
<feature type="region of interest" description="Disordered" evidence="34">
    <location>
        <begin position="1043"/>
        <end position="1147"/>
    </location>
</feature>
<feature type="domain" description="RanBP2-type" evidence="37">
    <location>
        <begin position="1637"/>
        <end position="1666"/>
    </location>
</feature>
<keyword evidence="23" id="KW-1015">Disulfide bond</keyword>
<feature type="repeat" description="TPR" evidence="33">
    <location>
        <begin position="34"/>
        <end position="67"/>
    </location>
</feature>
<dbReference type="CTD" id="285190"/>
<dbReference type="InterPro" id="IPR022011">
    <property type="entry name" value="IR1-M"/>
</dbReference>
<evidence type="ECO:0000259" key="35">
    <source>
        <dbReference type="PROSITE" id="PS50072"/>
    </source>
</evidence>
<evidence type="ECO:0000256" key="2">
    <source>
        <dbReference type="ARBA" id="ARBA00004567"/>
    </source>
</evidence>
<evidence type="ECO:0000256" key="22">
    <source>
        <dbReference type="ARBA" id="ARBA00023136"/>
    </source>
</evidence>
<dbReference type="FunFam" id="1.25.40.10:FF:000114">
    <property type="entry name" value="E3 SUMO-protein ligase RanBP2 isoform X1"/>
    <property type="match status" value="1"/>
</dbReference>
<dbReference type="PROSITE" id="PS50199">
    <property type="entry name" value="ZF_RANBP2_2"/>
    <property type="match status" value="6"/>
</dbReference>
<dbReference type="GO" id="GO:0051028">
    <property type="term" value="P:mRNA transport"/>
    <property type="evidence" value="ECO:0007669"/>
    <property type="project" value="UniProtKB-KW"/>
</dbReference>
<evidence type="ECO:0000256" key="21">
    <source>
        <dbReference type="ARBA" id="ARBA00023132"/>
    </source>
</evidence>
<keyword evidence="14" id="KW-0509">mRNA transport</keyword>
<dbReference type="GO" id="GO:0016874">
    <property type="term" value="F:ligase activity"/>
    <property type="evidence" value="ECO:0007669"/>
    <property type="project" value="UniProtKB-KW"/>
</dbReference>
<keyword evidence="15" id="KW-0862">Zinc</keyword>
<keyword evidence="9" id="KW-0479">Metal-binding</keyword>
<name>A0A9W3EVB0_CAMBA</name>
<feature type="compositionally biased region" description="Acidic residues" evidence="34">
    <location>
        <begin position="2146"/>
        <end position="2158"/>
    </location>
</feature>
<dbReference type="InterPro" id="IPR002130">
    <property type="entry name" value="Cyclophilin-type_PPIase_dom"/>
</dbReference>
<keyword evidence="11 32" id="KW-0863">Zinc-finger</keyword>
<keyword evidence="12" id="KW-0833">Ubl conjugation pathway</keyword>
<evidence type="ECO:0000256" key="15">
    <source>
        <dbReference type="ARBA" id="ARBA00022833"/>
    </source>
</evidence>
<dbReference type="InterPro" id="IPR011993">
    <property type="entry name" value="PH-like_dom_sf"/>
</dbReference>
<dbReference type="FunFam" id="2.30.29.30:FF:000018">
    <property type="entry name" value="E3 SUMO-protein ligase RanBP2"/>
    <property type="match status" value="4"/>
</dbReference>
<dbReference type="SMART" id="SM00160">
    <property type="entry name" value="RanBD"/>
    <property type="match status" value="4"/>
</dbReference>
<dbReference type="SMART" id="SM00547">
    <property type="entry name" value="ZnF_RBZ"/>
    <property type="match status" value="6"/>
</dbReference>
<dbReference type="FunFam" id="4.10.1060.10:FF:000003">
    <property type="entry name" value="E3 SUMO-protein ligase RanBP2"/>
    <property type="match status" value="5"/>
</dbReference>
<feature type="domain" description="RanBP2-type" evidence="37">
    <location>
        <begin position="1572"/>
        <end position="1601"/>
    </location>
</feature>
<dbReference type="InterPro" id="IPR011990">
    <property type="entry name" value="TPR-like_helical_dom_sf"/>
</dbReference>
<dbReference type="PROSITE" id="PS50072">
    <property type="entry name" value="CSA_PPIASE_2"/>
    <property type="match status" value="1"/>
</dbReference>
<dbReference type="GO" id="GO:0005737">
    <property type="term" value="C:cytoplasm"/>
    <property type="evidence" value="ECO:0007669"/>
    <property type="project" value="TreeGrafter"/>
</dbReference>
<evidence type="ECO:0000256" key="31">
    <source>
        <dbReference type="ARBA" id="ARBA00083688"/>
    </source>
</evidence>
<evidence type="ECO:0000256" key="6">
    <source>
        <dbReference type="ARBA" id="ARBA00022499"/>
    </source>
</evidence>
<dbReference type="InterPro" id="IPR001876">
    <property type="entry name" value="Znf_RanBP2"/>
</dbReference>
<organism evidence="38">
    <name type="scientific">Camelus bactrianus</name>
    <name type="common">Bactrian camel</name>
    <dbReference type="NCBI Taxonomy" id="9837"/>
    <lineage>
        <taxon>Eukaryota</taxon>
        <taxon>Metazoa</taxon>
        <taxon>Chordata</taxon>
        <taxon>Craniata</taxon>
        <taxon>Vertebrata</taxon>
        <taxon>Euteleostomi</taxon>
        <taxon>Mammalia</taxon>
        <taxon>Eutheria</taxon>
        <taxon>Laurasiatheria</taxon>
        <taxon>Artiodactyla</taxon>
        <taxon>Tylopoda</taxon>
        <taxon>Camelidae</taxon>
        <taxon>Camelus</taxon>
    </lineage>
</organism>
<dbReference type="Gene3D" id="2.40.100.10">
    <property type="entry name" value="Cyclophilin-like"/>
    <property type="match status" value="1"/>
</dbReference>
<feature type="region of interest" description="Disordered" evidence="34">
    <location>
        <begin position="2643"/>
        <end position="2683"/>
    </location>
</feature>
<keyword evidence="4" id="KW-0813">Transport</keyword>
<feature type="compositionally biased region" description="Basic and acidic residues" evidence="34">
    <location>
        <begin position="2451"/>
        <end position="2475"/>
    </location>
</feature>
<feature type="domain" description="RanBP2-type" evidence="37">
    <location>
        <begin position="1321"/>
        <end position="1351"/>
    </location>
</feature>
<dbReference type="PANTHER" id="PTHR23138">
    <property type="entry name" value="RAN BINDING PROTEIN"/>
    <property type="match status" value="1"/>
</dbReference>
<dbReference type="PANTHER" id="PTHR23138:SF87">
    <property type="entry name" value="E3 SUMO-PROTEIN LIGASE RANBP2"/>
    <property type="match status" value="1"/>
</dbReference>
<evidence type="ECO:0000256" key="16">
    <source>
        <dbReference type="ARBA" id="ARBA00022843"/>
    </source>
</evidence>
<evidence type="ECO:0000256" key="14">
    <source>
        <dbReference type="ARBA" id="ARBA00022816"/>
    </source>
</evidence>
<feature type="compositionally biased region" description="Polar residues" evidence="34">
    <location>
        <begin position="1081"/>
        <end position="1095"/>
    </location>
</feature>
<feature type="region of interest" description="Disordered" evidence="34">
    <location>
        <begin position="1728"/>
        <end position="1793"/>
    </location>
</feature>
<evidence type="ECO:0000256" key="18">
    <source>
        <dbReference type="ARBA" id="ARBA00022927"/>
    </source>
</evidence>
<keyword evidence="6" id="KW-1017">Isopeptide bond</keyword>
<evidence type="ECO:0000256" key="32">
    <source>
        <dbReference type="PROSITE-ProRule" id="PRU00322"/>
    </source>
</evidence>
<keyword evidence="7" id="KW-0597">Phosphoprotein</keyword>
<evidence type="ECO:0000256" key="12">
    <source>
        <dbReference type="ARBA" id="ARBA00022786"/>
    </source>
</evidence>
<dbReference type="InterPro" id="IPR020892">
    <property type="entry name" value="Cyclophilin-type_PPIase_CS"/>
</dbReference>
<feature type="compositionally biased region" description="Low complexity" evidence="34">
    <location>
        <begin position="1603"/>
        <end position="1619"/>
    </location>
</feature>